<name>A0A1W1BA19_9ZZZZ</name>
<reference evidence="1" key="1">
    <citation type="submission" date="2016-10" db="EMBL/GenBank/DDBJ databases">
        <authorList>
            <person name="de Groot N.N."/>
        </authorList>
    </citation>
    <scope>NUCLEOTIDE SEQUENCE</scope>
</reference>
<dbReference type="AlphaFoldDB" id="A0A1W1BA19"/>
<dbReference type="SMART" id="SM00028">
    <property type="entry name" value="TPR"/>
    <property type="match status" value="2"/>
</dbReference>
<protein>
    <submittedName>
        <fullName evidence="1">TPR domain protein in aerotolerance operon</fullName>
    </submittedName>
</protein>
<dbReference type="PROSITE" id="PS50005">
    <property type="entry name" value="TPR"/>
    <property type="match status" value="1"/>
</dbReference>
<accession>A0A1W1BA19</accession>
<dbReference type="InterPro" id="IPR019734">
    <property type="entry name" value="TPR_rpt"/>
</dbReference>
<proteinExistence type="predicted"/>
<sequence length="237" mass="27669">MFYFPLLLALFLLLFIYAYRLEFKHKSLNLIASLILLTSTTQIEAALLDFYHLADAKSSLKDQDYTNALLSYKKLSQTQEVLYNTANTQYKLGLFDKAIKNYVHSLGTDDTFNAKIYYNIANAYAKLHKLSLAKKYYKKSLKLDQDIQTQENLAQLVDILSKQKHKRSKEDNYKLPQRISINKKEPLETVNSDYIVTLNKIVLSEEEKILKTIKKQKPIIFLHKLTIHRRSNNVLQD</sequence>
<gene>
    <name evidence="1" type="ORF">MNB_SM-4-1583</name>
</gene>
<evidence type="ECO:0000313" key="1">
    <source>
        <dbReference type="EMBL" id="SFV50390.1"/>
    </source>
</evidence>
<dbReference type="Gene3D" id="1.25.40.10">
    <property type="entry name" value="Tetratricopeptide repeat domain"/>
    <property type="match status" value="1"/>
</dbReference>
<dbReference type="SUPFAM" id="SSF48452">
    <property type="entry name" value="TPR-like"/>
    <property type="match status" value="1"/>
</dbReference>
<dbReference type="InterPro" id="IPR011990">
    <property type="entry name" value="TPR-like_helical_dom_sf"/>
</dbReference>
<dbReference type="Pfam" id="PF00515">
    <property type="entry name" value="TPR_1"/>
    <property type="match status" value="1"/>
</dbReference>
<dbReference type="EMBL" id="FPHF01000008">
    <property type="protein sequence ID" value="SFV50390.1"/>
    <property type="molecule type" value="Genomic_DNA"/>
</dbReference>
<organism evidence="1">
    <name type="scientific">hydrothermal vent metagenome</name>
    <dbReference type="NCBI Taxonomy" id="652676"/>
    <lineage>
        <taxon>unclassified sequences</taxon>
        <taxon>metagenomes</taxon>
        <taxon>ecological metagenomes</taxon>
    </lineage>
</organism>